<proteinExistence type="predicted"/>
<dbReference type="Proteomes" id="UP000319432">
    <property type="component" value="Chromosome"/>
</dbReference>
<dbReference type="Pfam" id="PF24693">
    <property type="entry name" value="DUF7660"/>
    <property type="match status" value="1"/>
</dbReference>
<evidence type="ECO:0000259" key="1">
    <source>
        <dbReference type="Pfam" id="PF24693"/>
    </source>
</evidence>
<accession>A0A518V7Q5</accession>
<sequence>MRLSQRVKIIKTKEDFVEFLGLLVNDFENNRDEWENESVDSYLAGMQSWIEDSEGYYENSNIPLPDNIDWNFFANVLYAAKIYE</sequence>
<dbReference type="InterPro" id="IPR056077">
    <property type="entry name" value="DUF7660"/>
</dbReference>
<dbReference type="OrthoDB" id="1373771at2"/>
<protein>
    <recommendedName>
        <fullName evidence="1">DUF7660 domain-containing protein</fullName>
    </recommendedName>
</protein>
<keyword evidence="3" id="KW-1185">Reference proteome</keyword>
<name>A0A518V7Q5_BRELA</name>
<gene>
    <name evidence="2" type="ORF">EEL30_12120</name>
</gene>
<dbReference type="EMBL" id="CP033464">
    <property type="protein sequence ID" value="QDX92983.1"/>
    <property type="molecule type" value="Genomic_DNA"/>
</dbReference>
<feature type="domain" description="DUF7660" evidence="1">
    <location>
        <begin position="12"/>
        <end position="84"/>
    </location>
</feature>
<evidence type="ECO:0000313" key="3">
    <source>
        <dbReference type="Proteomes" id="UP000319432"/>
    </source>
</evidence>
<reference evidence="2 3" key="1">
    <citation type="submission" date="2018-11" db="EMBL/GenBank/DDBJ databases">
        <title>Phylogenetic determinants of toxin gene distribution in genomes of Brevibacillus laterosporus.</title>
        <authorList>
            <person name="Glare T.R."/>
            <person name="Durrant A."/>
            <person name="Berry C."/>
            <person name="Palma L."/>
            <person name="Ormskirk M."/>
            <person name="Cox M.O."/>
        </authorList>
    </citation>
    <scope>NUCLEOTIDE SEQUENCE [LARGE SCALE GENOMIC DNA]</scope>
    <source>
        <strain evidence="2 3">1821L</strain>
    </source>
</reference>
<evidence type="ECO:0000313" key="2">
    <source>
        <dbReference type="EMBL" id="QDX92983.1"/>
    </source>
</evidence>
<organism evidence="2 3">
    <name type="scientific">Brevibacillus laterosporus</name>
    <name type="common">Bacillus laterosporus</name>
    <dbReference type="NCBI Taxonomy" id="1465"/>
    <lineage>
        <taxon>Bacteria</taxon>
        <taxon>Bacillati</taxon>
        <taxon>Bacillota</taxon>
        <taxon>Bacilli</taxon>
        <taxon>Bacillales</taxon>
        <taxon>Paenibacillaceae</taxon>
        <taxon>Brevibacillus</taxon>
    </lineage>
</organism>
<dbReference type="AlphaFoldDB" id="A0A518V7Q5"/>